<comment type="caution">
    <text evidence="2">The sequence shown here is derived from an EMBL/GenBank/DDBJ whole genome shotgun (WGS) entry which is preliminary data.</text>
</comment>
<feature type="region of interest" description="Disordered" evidence="1">
    <location>
        <begin position="1"/>
        <end position="23"/>
    </location>
</feature>
<gene>
    <name evidence="2" type="ORF">ONZ51_g6263</name>
</gene>
<dbReference type="Proteomes" id="UP001215151">
    <property type="component" value="Unassembled WGS sequence"/>
</dbReference>
<proteinExistence type="predicted"/>
<evidence type="ECO:0000313" key="2">
    <source>
        <dbReference type="EMBL" id="KAJ8481028.1"/>
    </source>
</evidence>
<evidence type="ECO:0000313" key="3">
    <source>
        <dbReference type="Proteomes" id="UP001215151"/>
    </source>
</evidence>
<feature type="compositionally biased region" description="Low complexity" evidence="1">
    <location>
        <begin position="1"/>
        <end position="19"/>
    </location>
</feature>
<reference evidence="2" key="1">
    <citation type="submission" date="2022-11" db="EMBL/GenBank/DDBJ databases">
        <title>Genome Sequence of Cubamyces cubensis.</title>
        <authorList>
            <person name="Buettner E."/>
        </authorList>
    </citation>
    <scope>NUCLEOTIDE SEQUENCE</scope>
    <source>
        <strain evidence="2">MPL-01</strain>
    </source>
</reference>
<sequence length="155" mass="18029">MSPSSSSSISHPSTQSSFSIAKSSRRPRITQALAVQLDEDCIKRWSELFYEEYHPGRREQLPPEVYRESIKSLTPFTMDYIGHRVYKRFPNLPRLHRPGFLVTHPDVMWLFAFKDNSSEEILNAPLTAEDVKAVKEFLGVKKQGAKWYDVRTRVR</sequence>
<accession>A0AAD7XCV0</accession>
<name>A0AAD7XCV0_9APHY</name>
<dbReference type="EMBL" id="JAPEVG010000147">
    <property type="protein sequence ID" value="KAJ8481028.1"/>
    <property type="molecule type" value="Genomic_DNA"/>
</dbReference>
<protein>
    <submittedName>
        <fullName evidence="2">Uncharacterized protein</fullName>
    </submittedName>
</protein>
<evidence type="ECO:0000256" key="1">
    <source>
        <dbReference type="SAM" id="MobiDB-lite"/>
    </source>
</evidence>
<keyword evidence="3" id="KW-1185">Reference proteome</keyword>
<dbReference type="AlphaFoldDB" id="A0AAD7XCV0"/>
<organism evidence="2 3">
    <name type="scientific">Trametes cubensis</name>
    <dbReference type="NCBI Taxonomy" id="1111947"/>
    <lineage>
        <taxon>Eukaryota</taxon>
        <taxon>Fungi</taxon>
        <taxon>Dikarya</taxon>
        <taxon>Basidiomycota</taxon>
        <taxon>Agaricomycotina</taxon>
        <taxon>Agaricomycetes</taxon>
        <taxon>Polyporales</taxon>
        <taxon>Polyporaceae</taxon>
        <taxon>Trametes</taxon>
    </lineage>
</organism>